<gene>
    <name evidence="2" type="ORF">AVEN_233954_1</name>
    <name evidence="3" type="ORF">AVEN_70022_1</name>
</gene>
<comment type="caution">
    <text evidence="3">The sequence shown here is derived from an EMBL/GenBank/DDBJ whole genome shotgun (WGS) entry which is preliminary data.</text>
</comment>
<dbReference type="EMBL" id="BGPR01052949">
    <property type="protein sequence ID" value="GBO29767.1"/>
    <property type="molecule type" value="Genomic_DNA"/>
</dbReference>
<evidence type="ECO:0000313" key="4">
    <source>
        <dbReference type="Proteomes" id="UP000499080"/>
    </source>
</evidence>
<evidence type="ECO:0000313" key="2">
    <source>
        <dbReference type="EMBL" id="GBO29766.1"/>
    </source>
</evidence>
<feature type="domain" description="DUF4817" evidence="1">
    <location>
        <begin position="4"/>
        <end position="56"/>
    </location>
</feature>
<name>A0A4Y2W169_ARAVE</name>
<dbReference type="Pfam" id="PF16087">
    <property type="entry name" value="DUF4817"/>
    <property type="match status" value="1"/>
</dbReference>
<dbReference type="AlphaFoldDB" id="A0A4Y2W169"/>
<dbReference type="Proteomes" id="UP000499080">
    <property type="component" value="Unassembled WGS sequence"/>
</dbReference>
<proteinExistence type="predicted"/>
<evidence type="ECO:0000313" key="3">
    <source>
        <dbReference type="EMBL" id="GBO29767.1"/>
    </source>
</evidence>
<protein>
    <recommendedName>
        <fullName evidence="1">DUF4817 domain-containing protein</fullName>
    </recommendedName>
</protein>
<dbReference type="EMBL" id="BGPR01052946">
    <property type="protein sequence ID" value="GBO29766.1"/>
    <property type="molecule type" value="Genomic_DNA"/>
</dbReference>
<dbReference type="OrthoDB" id="6460236at2759"/>
<reference evidence="3 4" key="1">
    <citation type="journal article" date="2019" name="Sci. Rep.">
        <title>Orb-weaving spider Araneus ventricosus genome elucidates the spidroin gene catalogue.</title>
        <authorList>
            <person name="Kono N."/>
            <person name="Nakamura H."/>
            <person name="Ohtoshi R."/>
            <person name="Moran D.A.P."/>
            <person name="Shinohara A."/>
            <person name="Yoshida Y."/>
            <person name="Fujiwara M."/>
            <person name="Mori M."/>
            <person name="Tomita M."/>
            <person name="Arakawa K."/>
        </authorList>
    </citation>
    <scope>NUCLEOTIDE SEQUENCE [LARGE SCALE GENOMIC DNA]</scope>
</reference>
<evidence type="ECO:0000259" key="1">
    <source>
        <dbReference type="Pfam" id="PF16087"/>
    </source>
</evidence>
<sequence>MATVQQKAHLSRLWFHESKSILKVQRCFRLEYRYCQSPSKNYIKRWQEQFKGTGNVHHRKGAGRPSVSDEAIARVRETFTP</sequence>
<accession>A0A4Y2W169</accession>
<dbReference type="InterPro" id="IPR032135">
    <property type="entry name" value="DUF4817"/>
</dbReference>
<organism evidence="3 4">
    <name type="scientific">Araneus ventricosus</name>
    <name type="common">Orbweaver spider</name>
    <name type="synonym">Epeira ventricosa</name>
    <dbReference type="NCBI Taxonomy" id="182803"/>
    <lineage>
        <taxon>Eukaryota</taxon>
        <taxon>Metazoa</taxon>
        <taxon>Ecdysozoa</taxon>
        <taxon>Arthropoda</taxon>
        <taxon>Chelicerata</taxon>
        <taxon>Arachnida</taxon>
        <taxon>Araneae</taxon>
        <taxon>Araneomorphae</taxon>
        <taxon>Entelegynae</taxon>
        <taxon>Araneoidea</taxon>
        <taxon>Araneidae</taxon>
        <taxon>Araneus</taxon>
    </lineage>
</organism>
<keyword evidence="4" id="KW-1185">Reference proteome</keyword>